<evidence type="ECO:0000256" key="5">
    <source>
        <dbReference type="ARBA" id="ARBA00022438"/>
    </source>
</evidence>
<reference evidence="11 12" key="1">
    <citation type="journal article" date="2019" name="Mol. Biol. Evol.">
        <title>Blast fungal genomes show frequent chromosomal changes, gene gains and losses, and effector gene turnover.</title>
        <authorList>
            <person name="Gomez Luciano L.B."/>
            <person name="Jason Tsai I."/>
            <person name="Chuma I."/>
            <person name="Tosa Y."/>
            <person name="Chen Y.H."/>
            <person name="Li J.Y."/>
            <person name="Li M.Y."/>
            <person name="Jade Lu M.Y."/>
            <person name="Nakayashiki H."/>
            <person name="Li W.H."/>
        </authorList>
    </citation>
    <scope>NUCLEOTIDE SEQUENCE [LARGE SCALE GENOMIC DNA]</scope>
    <source>
        <strain evidence="11">MZ5-1-6</strain>
    </source>
</reference>
<proteinExistence type="inferred from homology"/>
<dbReference type="Pfam" id="PF00930">
    <property type="entry name" value="DPPIV_N"/>
    <property type="match status" value="1"/>
</dbReference>
<dbReference type="InterPro" id="IPR002469">
    <property type="entry name" value="Peptidase_S9B_N"/>
</dbReference>
<dbReference type="EMBL" id="CP034206">
    <property type="protein sequence ID" value="QBZ60058.1"/>
    <property type="molecule type" value="Genomic_DNA"/>
</dbReference>
<keyword evidence="7" id="KW-0325">Glycoprotein</keyword>
<gene>
    <name evidence="11" type="ORF">PoMZ_05028</name>
</gene>
<protein>
    <recommendedName>
        <fullName evidence="4">Probable dipeptidyl-aminopeptidase B</fullName>
        <ecNumber evidence="3">3.4.14.5</ecNumber>
    </recommendedName>
</protein>
<comment type="similarity">
    <text evidence="2">Belongs to the peptidase S9B family.</text>
</comment>
<dbReference type="Pfam" id="PF00326">
    <property type="entry name" value="Peptidase_S9"/>
    <property type="match status" value="1"/>
</dbReference>
<evidence type="ECO:0000313" key="12">
    <source>
        <dbReference type="Proteomes" id="UP000294847"/>
    </source>
</evidence>
<dbReference type="GO" id="GO:0006508">
    <property type="term" value="P:proteolysis"/>
    <property type="evidence" value="ECO:0007669"/>
    <property type="project" value="InterPro"/>
</dbReference>
<evidence type="ECO:0000256" key="4">
    <source>
        <dbReference type="ARBA" id="ARBA00014118"/>
    </source>
</evidence>
<comment type="catalytic activity">
    <reaction evidence="1">
        <text>Release of an N-terminal dipeptide, Xaa-Yaa-|-Zaa-, from a polypeptide, preferentially when Yaa is Pro, provided Zaa is neither Pro nor hydroxyproline.</text>
        <dbReference type="EC" id="3.4.14.5"/>
    </reaction>
</comment>
<accession>A0A4P7NBB9</accession>
<keyword evidence="5" id="KW-0645">Protease</keyword>
<dbReference type="GO" id="GO:0004177">
    <property type="term" value="F:aminopeptidase activity"/>
    <property type="evidence" value="ECO:0007669"/>
    <property type="project" value="UniProtKB-KW"/>
</dbReference>
<dbReference type="PANTHER" id="PTHR11731:SF118">
    <property type="entry name" value="BLR1971 PROTEIN"/>
    <property type="match status" value="1"/>
</dbReference>
<dbReference type="Proteomes" id="UP000294847">
    <property type="component" value="Chromosome 3"/>
</dbReference>
<keyword evidence="6" id="KW-0720">Serine protease</keyword>
<keyword evidence="5" id="KW-0031">Aminopeptidase</keyword>
<dbReference type="InterPro" id="IPR045634">
    <property type="entry name" value="DUF6413"/>
</dbReference>
<name>A0A4P7NBB9_PYROR</name>
<evidence type="ECO:0000259" key="9">
    <source>
        <dbReference type="Pfam" id="PF00326"/>
    </source>
</evidence>
<dbReference type="Gene3D" id="2.140.10.30">
    <property type="entry name" value="Dipeptidylpeptidase IV, N-terminal domain"/>
    <property type="match status" value="1"/>
</dbReference>
<dbReference type="EC" id="3.4.14.5" evidence="3"/>
<feature type="region of interest" description="Disordered" evidence="8">
    <location>
        <begin position="1"/>
        <end position="23"/>
    </location>
</feature>
<evidence type="ECO:0000256" key="3">
    <source>
        <dbReference type="ARBA" id="ARBA00012062"/>
    </source>
</evidence>
<dbReference type="GO" id="GO:0008239">
    <property type="term" value="F:dipeptidyl-peptidase activity"/>
    <property type="evidence" value="ECO:0007669"/>
    <property type="project" value="UniProtKB-EC"/>
</dbReference>
<dbReference type="GO" id="GO:0008236">
    <property type="term" value="F:serine-type peptidase activity"/>
    <property type="evidence" value="ECO:0007669"/>
    <property type="project" value="UniProtKB-KW"/>
</dbReference>
<evidence type="ECO:0000256" key="2">
    <source>
        <dbReference type="ARBA" id="ARBA00006150"/>
    </source>
</evidence>
<feature type="domain" description="Peptidase S9 prolyl oligopeptidase catalytic" evidence="9">
    <location>
        <begin position="658"/>
        <end position="853"/>
    </location>
</feature>
<evidence type="ECO:0000256" key="1">
    <source>
        <dbReference type="ARBA" id="ARBA00001257"/>
    </source>
</evidence>
<feature type="domain" description="Dipeptidylpeptidase IV N-terminal" evidence="10">
    <location>
        <begin position="264"/>
        <end position="560"/>
    </location>
</feature>
<dbReference type="AlphaFoldDB" id="A0A4P7NBB9"/>
<dbReference type="SUPFAM" id="SSF53474">
    <property type="entry name" value="alpha/beta-Hydrolases"/>
    <property type="match status" value="1"/>
</dbReference>
<dbReference type="InterPro" id="IPR050278">
    <property type="entry name" value="Serine_Prot_S9B/DPPIV"/>
</dbReference>
<dbReference type="SUPFAM" id="SSF82171">
    <property type="entry name" value="DPP6 N-terminal domain-like"/>
    <property type="match status" value="1"/>
</dbReference>
<dbReference type="PANTHER" id="PTHR11731">
    <property type="entry name" value="PROTEASE FAMILY S9B,C DIPEPTIDYL-PEPTIDASE IV-RELATED"/>
    <property type="match status" value="1"/>
</dbReference>
<evidence type="ECO:0000256" key="6">
    <source>
        <dbReference type="ARBA" id="ARBA00022825"/>
    </source>
</evidence>
<sequence length="859" mass="94941">MALFVGFPQQSQPDAPPQDPSIPETGNICCAPTGVADPSLTCKNAGLNSFCLQETGHESFISLEETDQKEGRKLSGATLLDACGIRITTAMKTLSALRGAALLLATKWTVTVAAAKPDLDRSVSLRADWMYLTRDIADPAQWSHGGKRLHYRKTIDDGFAFVEVFSDSLRRRDPFDAVKLASALTEATGTTHEALKPPFQTFTYGSDNDDSTILVSVGGSNWMCTIGQGGGAESYRCSQPPSRPGNRPRGFGVVRDLKVPANNPPRISPNGLWEAFVQQDNVVLRAAGSTGTPTRLSTDGTADDFYDPETIVWSPDSKKLVVYRVRPGFAREVVRVEAAPTSQKQPKVHTQLYPKPGDDIDQEQPVLFHVGEQLGSIEIESKLFPTPWQLSWPVWRRDSSEFVFDYQQRGHSQARVIAVDGVTGTPRAIVTEEADTFVYADRRYRYDIGDGSQEMLWISERDGWRHLYLVSTPDGTMEQITKGDWLVRDVLGVDQVKRLIWFSANGIDADEGRDPYFKHVFRVSFNGSDLTRLTKVDASHEVVFSPDMSLYVDTYSRVDLATISELHRADGSLVEVLETGDISRLSAAGFRAPEVFVAKGRDNMTDIWGLIVRPHDYDPSRAYPVIENIYAGPHDSFVPKTFWPFGYHSGGDKVIGMQAQADLGFIVVQMDGMGTANRDKAFHDVAWKNLADSGFPDRILWHRGVAAQDPSYNLSGGVGIYGASAGGQSSLNALLFHGDFYRFAVAYAGCYDNRMDKISWNEQWLGWPVDESYAAASGVDHAGKLQGQILLISGEQDSNVDPASTMQVVDALVREDKDFELIVIPGGEHTVGRSTEPIGYVQRRQFEFFVRKMLGETSR</sequence>
<dbReference type="Pfam" id="PF19951">
    <property type="entry name" value="DUF6413"/>
    <property type="match status" value="1"/>
</dbReference>
<dbReference type="InterPro" id="IPR029058">
    <property type="entry name" value="AB_hydrolase_fold"/>
</dbReference>
<evidence type="ECO:0000313" key="11">
    <source>
        <dbReference type="EMBL" id="QBZ60058.1"/>
    </source>
</evidence>
<dbReference type="Gene3D" id="3.40.50.1820">
    <property type="entry name" value="alpha/beta hydrolase"/>
    <property type="match status" value="1"/>
</dbReference>
<evidence type="ECO:0000256" key="7">
    <source>
        <dbReference type="ARBA" id="ARBA00023180"/>
    </source>
</evidence>
<organism evidence="11 12">
    <name type="scientific">Pyricularia oryzae</name>
    <name type="common">Rice blast fungus</name>
    <name type="synonym">Magnaporthe oryzae</name>
    <dbReference type="NCBI Taxonomy" id="318829"/>
    <lineage>
        <taxon>Eukaryota</taxon>
        <taxon>Fungi</taxon>
        <taxon>Dikarya</taxon>
        <taxon>Ascomycota</taxon>
        <taxon>Pezizomycotina</taxon>
        <taxon>Sordariomycetes</taxon>
        <taxon>Sordariomycetidae</taxon>
        <taxon>Magnaporthales</taxon>
        <taxon>Pyriculariaceae</taxon>
        <taxon>Pyricularia</taxon>
    </lineage>
</organism>
<keyword evidence="5" id="KW-0378">Hydrolase</keyword>
<evidence type="ECO:0000256" key="8">
    <source>
        <dbReference type="SAM" id="MobiDB-lite"/>
    </source>
</evidence>
<evidence type="ECO:0000259" key="10">
    <source>
        <dbReference type="Pfam" id="PF00930"/>
    </source>
</evidence>
<dbReference type="InterPro" id="IPR001375">
    <property type="entry name" value="Peptidase_S9_cat"/>
</dbReference>